<name>A0A9D2JP63_9FIRM</name>
<sequence>MNKTDPRYGMYLAILREELLLAMGCTEPAAVACAAAAARSVLPPDAALQSCELHVSGNIIKNVKSVVVPNTGGARGLETAAAAGLAGGDARAGLQVIARLDDAGRARMRALLQDCRFTVCPAGGDKVFYIEVRLDSDRGTARAVIEDFHTNLTVLERDGAPRPLPGAAAPHPQAAAQTDRTAMTVEDILDFAAGADLDDVRELLQRQIDCNMAIAEEGLRRPWGAQVGRTLLKSAPGDLYTRAAAAAAAGSDARMGGCELPVAIVSGSGNQGLTASVPVIVYAREKGLPHDALLRALLVSDLITIHQKTGIGRLSAFCGATSAGVGAACGIAWLDGGGYEVIAHTIVNALAILSGMVCDGAKASCAAKIATAVNNGLLGYRLFQQGLQFYGGDGIVTKGVENTIANVGRLAREGMRGTDCEILDIMVGR</sequence>
<dbReference type="PANTHER" id="PTHR30501:SF2">
    <property type="entry name" value="UPF0597 PROTEIN YHAM"/>
    <property type="match status" value="1"/>
</dbReference>
<proteinExistence type="inferred from homology"/>
<reference evidence="3" key="1">
    <citation type="journal article" date="2021" name="PeerJ">
        <title>Extensive microbial diversity within the chicken gut microbiome revealed by metagenomics and culture.</title>
        <authorList>
            <person name="Gilroy R."/>
            <person name="Ravi A."/>
            <person name="Getino M."/>
            <person name="Pursley I."/>
            <person name="Horton D.L."/>
            <person name="Alikhan N.F."/>
            <person name="Baker D."/>
            <person name="Gharbi K."/>
            <person name="Hall N."/>
            <person name="Watson M."/>
            <person name="Adriaenssens E.M."/>
            <person name="Foster-Nyarko E."/>
            <person name="Jarju S."/>
            <person name="Secka A."/>
            <person name="Antonio M."/>
            <person name="Oren A."/>
            <person name="Chaudhuri R.R."/>
            <person name="La Ragione R."/>
            <person name="Hildebrand F."/>
            <person name="Pallen M.J."/>
        </authorList>
    </citation>
    <scope>NUCLEOTIDE SEQUENCE</scope>
    <source>
        <strain evidence="3">CHK188-11489</strain>
    </source>
</reference>
<dbReference type="InterPro" id="IPR021144">
    <property type="entry name" value="UPF0597"/>
</dbReference>
<evidence type="ECO:0000313" key="4">
    <source>
        <dbReference type="Proteomes" id="UP000824105"/>
    </source>
</evidence>
<evidence type="ECO:0000259" key="2">
    <source>
        <dbReference type="Pfam" id="PF03313"/>
    </source>
</evidence>
<dbReference type="Pfam" id="PF03313">
    <property type="entry name" value="SDH_alpha"/>
    <property type="match status" value="1"/>
</dbReference>
<dbReference type="PANTHER" id="PTHR30501">
    <property type="entry name" value="UPF0597 PROTEIN YHAM"/>
    <property type="match status" value="1"/>
</dbReference>
<dbReference type="EMBL" id="DXBF01000007">
    <property type="protein sequence ID" value="HIZ61297.1"/>
    <property type="molecule type" value="Genomic_DNA"/>
</dbReference>
<gene>
    <name evidence="3" type="ORF">H9724_00785</name>
</gene>
<dbReference type="HAMAP" id="MF_01845">
    <property type="entry name" value="UPF0597"/>
    <property type="match status" value="1"/>
</dbReference>
<evidence type="ECO:0000256" key="1">
    <source>
        <dbReference type="HAMAP-Rule" id="MF_01845"/>
    </source>
</evidence>
<dbReference type="GO" id="GO:0019450">
    <property type="term" value="P:L-cysteine catabolic process to pyruvate"/>
    <property type="evidence" value="ECO:0007669"/>
    <property type="project" value="TreeGrafter"/>
</dbReference>
<comment type="similarity">
    <text evidence="1">Belongs to the UPF0597 family.</text>
</comment>
<dbReference type="AlphaFoldDB" id="A0A9D2JP63"/>
<evidence type="ECO:0000313" key="3">
    <source>
        <dbReference type="EMBL" id="HIZ61297.1"/>
    </source>
</evidence>
<dbReference type="Proteomes" id="UP000824105">
    <property type="component" value="Unassembled WGS sequence"/>
</dbReference>
<dbReference type="PIRSF" id="PIRSF006054">
    <property type="entry name" value="UCP006054"/>
    <property type="match status" value="1"/>
</dbReference>
<dbReference type="GO" id="GO:0080146">
    <property type="term" value="F:L-cysteine desulfhydrase activity"/>
    <property type="evidence" value="ECO:0007669"/>
    <property type="project" value="TreeGrafter"/>
</dbReference>
<reference evidence="3" key="2">
    <citation type="submission" date="2021-04" db="EMBL/GenBank/DDBJ databases">
        <authorList>
            <person name="Gilroy R."/>
        </authorList>
    </citation>
    <scope>NUCLEOTIDE SEQUENCE</scope>
    <source>
        <strain evidence="3">CHK188-11489</strain>
    </source>
</reference>
<keyword evidence="3" id="KW-0456">Lyase</keyword>
<dbReference type="InterPro" id="IPR005130">
    <property type="entry name" value="Ser_deHydtase-like_asu"/>
</dbReference>
<organism evidence="3 4">
    <name type="scientific">Candidatus Gemmiger avistercoris</name>
    <dbReference type="NCBI Taxonomy" id="2838606"/>
    <lineage>
        <taxon>Bacteria</taxon>
        <taxon>Bacillati</taxon>
        <taxon>Bacillota</taxon>
        <taxon>Clostridia</taxon>
        <taxon>Eubacteriales</taxon>
        <taxon>Gemmiger</taxon>
    </lineage>
</organism>
<accession>A0A9D2JP63</accession>
<comment type="caution">
    <text evidence="3">The sequence shown here is derived from an EMBL/GenBank/DDBJ whole genome shotgun (WGS) entry which is preliminary data.</text>
</comment>
<protein>
    <recommendedName>
        <fullName evidence="1">UPF0597 protein H9724_00785</fullName>
    </recommendedName>
</protein>
<feature type="domain" description="Serine dehydratase-like alpha subunit" evidence="2">
    <location>
        <begin position="195"/>
        <end position="423"/>
    </location>
</feature>